<organism evidence="1">
    <name type="scientific">Oppiella nova</name>
    <dbReference type="NCBI Taxonomy" id="334625"/>
    <lineage>
        <taxon>Eukaryota</taxon>
        <taxon>Metazoa</taxon>
        <taxon>Ecdysozoa</taxon>
        <taxon>Arthropoda</taxon>
        <taxon>Chelicerata</taxon>
        <taxon>Arachnida</taxon>
        <taxon>Acari</taxon>
        <taxon>Acariformes</taxon>
        <taxon>Sarcoptiformes</taxon>
        <taxon>Oribatida</taxon>
        <taxon>Brachypylina</taxon>
        <taxon>Oppioidea</taxon>
        <taxon>Oppiidae</taxon>
        <taxon>Oppiella</taxon>
    </lineage>
</organism>
<evidence type="ECO:0000313" key="2">
    <source>
        <dbReference type="Proteomes" id="UP000728032"/>
    </source>
</evidence>
<evidence type="ECO:0000313" key="1">
    <source>
        <dbReference type="EMBL" id="CAD7637820.1"/>
    </source>
</evidence>
<dbReference type="AlphaFoldDB" id="A0A7R9L9Z9"/>
<proteinExistence type="predicted"/>
<dbReference type="EMBL" id="OC914964">
    <property type="protein sequence ID" value="CAD7637820.1"/>
    <property type="molecule type" value="Genomic_DNA"/>
</dbReference>
<gene>
    <name evidence="1" type="ORF">ONB1V03_LOCUS1042</name>
</gene>
<dbReference type="EMBL" id="CAJPVJ010000139">
    <property type="protein sequence ID" value="CAG2161428.1"/>
    <property type="molecule type" value="Genomic_DNA"/>
</dbReference>
<protein>
    <submittedName>
        <fullName evidence="1">Uncharacterized protein</fullName>
    </submittedName>
</protein>
<sequence>MYYSETDIQLIPVNEGQTLVVLISLYTDDINSINDKDMTVLINAKTEQQASNFSIVKTTFIFKRLILNKLSQICIQSRVESLCVLCVCLQSVLNLLVYAKSYLDFHTLLHMDVEVENDKTETQKLKEKKKKLKETNQKQAISPRCFRGEARFGNQ</sequence>
<reference evidence="1" key="1">
    <citation type="submission" date="2020-11" db="EMBL/GenBank/DDBJ databases">
        <authorList>
            <person name="Tran Van P."/>
        </authorList>
    </citation>
    <scope>NUCLEOTIDE SEQUENCE</scope>
</reference>
<name>A0A7R9L9Z9_9ACAR</name>
<accession>A0A7R9L9Z9</accession>
<dbReference type="Proteomes" id="UP000728032">
    <property type="component" value="Unassembled WGS sequence"/>
</dbReference>
<keyword evidence="2" id="KW-1185">Reference proteome</keyword>